<keyword evidence="4 8" id="KW-0418">Kinase</keyword>
<dbReference type="EC" id="2.7.1.23" evidence="8"/>
<dbReference type="AlphaFoldDB" id="A0A1H0YB78"/>
<evidence type="ECO:0000256" key="8">
    <source>
        <dbReference type="HAMAP-Rule" id="MF_00361"/>
    </source>
</evidence>
<dbReference type="GO" id="GO:0005737">
    <property type="term" value="C:cytoplasm"/>
    <property type="evidence" value="ECO:0007669"/>
    <property type="project" value="UniProtKB-SubCell"/>
</dbReference>
<dbReference type="InterPro" id="IPR017438">
    <property type="entry name" value="ATP-NAD_kinase_N"/>
</dbReference>
<comment type="similarity">
    <text evidence="8">Belongs to the NAD kinase family.</text>
</comment>
<dbReference type="HAMAP" id="MF_00361">
    <property type="entry name" value="NAD_kinase"/>
    <property type="match status" value="1"/>
</dbReference>
<accession>A0A1H0YB78</accession>
<dbReference type="InterPro" id="IPR016064">
    <property type="entry name" value="NAD/diacylglycerol_kinase_sf"/>
</dbReference>
<dbReference type="InterPro" id="IPR017437">
    <property type="entry name" value="ATP-NAD_kinase_PpnK-typ_C"/>
</dbReference>
<dbReference type="InterPro" id="IPR002504">
    <property type="entry name" value="NADK"/>
</dbReference>
<dbReference type="PANTHER" id="PTHR20275:SF43">
    <property type="entry name" value="BIFUNCTIONAL NADP PHOSPHATASE_NAD KINASE"/>
    <property type="match status" value="1"/>
</dbReference>
<feature type="binding site" evidence="8">
    <location>
        <position position="202"/>
    </location>
    <ligand>
        <name>NAD(+)</name>
        <dbReference type="ChEBI" id="CHEBI:57540"/>
    </ligand>
</feature>
<feature type="binding site" evidence="8">
    <location>
        <begin position="99"/>
        <end position="100"/>
    </location>
    <ligand>
        <name>NAD(+)</name>
        <dbReference type="ChEBI" id="CHEBI:57540"/>
    </ligand>
</feature>
<comment type="catalytic activity">
    <reaction evidence="8">
        <text>NAD(+) + ATP = ADP + NADP(+) + H(+)</text>
        <dbReference type="Rhea" id="RHEA:18629"/>
        <dbReference type="ChEBI" id="CHEBI:15378"/>
        <dbReference type="ChEBI" id="CHEBI:30616"/>
        <dbReference type="ChEBI" id="CHEBI:57540"/>
        <dbReference type="ChEBI" id="CHEBI:58349"/>
        <dbReference type="ChEBI" id="CHEBI:456216"/>
        <dbReference type="EC" id="2.7.1.23"/>
    </reaction>
</comment>
<dbReference type="Pfam" id="PF20143">
    <property type="entry name" value="NAD_kinase_C"/>
    <property type="match status" value="1"/>
</dbReference>
<gene>
    <name evidence="8" type="primary">nadK</name>
    <name evidence="9" type="ORF">SAMN05216278_0517</name>
</gene>
<evidence type="ECO:0000256" key="5">
    <source>
        <dbReference type="ARBA" id="ARBA00022840"/>
    </source>
</evidence>
<dbReference type="GO" id="GO:0046872">
    <property type="term" value="F:metal ion binding"/>
    <property type="evidence" value="ECO:0007669"/>
    <property type="project" value="UniProtKB-UniRule"/>
</dbReference>
<dbReference type="Gene3D" id="3.40.50.10330">
    <property type="entry name" value="Probable inorganic polyphosphate/atp-NAD kinase, domain 1"/>
    <property type="match status" value="1"/>
</dbReference>
<keyword evidence="3 8" id="KW-0547">Nucleotide-binding</keyword>
<evidence type="ECO:0000256" key="2">
    <source>
        <dbReference type="ARBA" id="ARBA00022679"/>
    </source>
</evidence>
<sequence>MLPVAERENSRDARERGVRSDGVFFPGGRKAACTNMKVGILAQRGNSRAAFLADELRERLRESGVEVRVDTETATTLDIAGTPADEFDSTDLVVSIGGDGTFLYAARGAGRTPILGVNLGEVGFLNAVGPENAVDAVMDEVAAFREDGDIVAREVPRIAASGDGWTEDPAMNEVTVTGTRRGHGGGVGIEVRVDGSLYSGGHADGVLVATPTGSTAYNLSENGPLVHPSVGGLVVNEMVPESGMPPLVVAPDVEVSITLTDAERAVVVSDGRTRREVEPPTEVTVSAADDPVRLAGPTSDFFEALGKLD</sequence>
<keyword evidence="5 8" id="KW-0067">ATP-binding</keyword>
<reference evidence="10" key="1">
    <citation type="submission" date="2016-10" db="EMBL/GenBank/DDBJ databases">
        <authorList>
            <person name="Varghese N."/>
            <person name="Submissions S."/>
        </authorList>
    </citation>
    <scope>NUCLEOTIDE SEQUENCE [LARGE SCALE GENOMIC DNA]</scope>
    <source>
        <strain evidence="10">CGMCC 1.12397</strain>
    </source>
</reference>
<comment type="caution">
    <text evidence="8">Lacks conserved residue(s) required for the propagation of feature annotation.</text>
</comment>
<feature type="binding site" evidence="8">
    <location>
        <position position="204"/>
    </location>
    <ligand>
        <name>NAD(+)</name>
        <dbReference type="ChEBI" id="CHEBI:57540"/>
    </ligand>
</feature>
<dbReference type="GO" id="GO:0005524">
    <property type="term" value="F:ATP binding"/>
    <property type="evidence" value="ECO:0007669"/>
    <property type="project" value="UniProtKB-KW"/>
</dbReference>
<feature type="active site" description="Proton acceptor" evidence="8">
    <location>
        <position position="99"/>
    </location>
</feature>
<feature type="binding site" evidence="8">
    <location>
        <position position="239"/>
    </location>
    <ligand>
        <name>NAD(+)</name>
        <dbReference type="ChEBI" id="CHEBI:57540"/>
    </ligand>
</feature>
<evidence type="ECO:0000313" key="10">
    <source>
        <dbReference type="Proteomes" id="UP000199289"/>
    </source>
</evidence>
<keyword evidence="6 8" id="KW-0521">NADP</keyword>
<comment type="cofactor">
    <cofactor evidence="8">
        <name>a divalent metal cation</name>
        <dbReference type="ChEBI" id="CHEBI:60240"/>
    </cofactor>
</comment>
<dbReference type="GO" id="GO:0006741">
    <property type="term" value="P:NADP+ biosynthetic process"/>
    <property type="evidence" value="ECO:0007669"/>
    <property type="project" value="UniProtKB-UniRule"/>
</dbReference>
<evidence type="ECO:0000313" key="9">
    <source>
        <dbReference type="EMBL" id="SDQ12231.1"/>
    </source>
</evidence>
<keyword evidence="7 8" id="KW-0520">NAD</keyword>
<dbReference type="GO" id="GO:0019674">
    <property type="term" value="P:NAD+ metabolic process"/>
    <property type="evidence" value="ECO:0007669"/>
    <property type="project" value="InterPro"/>
</dbReference>
<dbReference type="GO" id="GO:0003951">
    <property type="term" value="F:NAD+ kinase activity"/>
    <property type="evidence" value="ECO:0007669"/>
    <property type="project" value="UniProtKB-UniRule"/>
</dbReference>
<comment type="subcellular location">
    <subcellularLocation>
        <location evidence="8">Cytoplasm</location>
    </subcellularLocation>
</comment>
<comment type="function">
    <text evidence="8">Involved in the regulation of the intracellular balance of NAD and NADP, and is a key enzyme in the biosynthesis of NADP. Catalyzes specifically the phosphorylation on 2'-hydroxyl of the adenosine moiety of NAD to yield NADP.</text>
</comment>
<dbReference type="PANTHER" id="PTHR20275">
    <property type="entry name" value="NAD KINASE"/>
    <property type="match status" value="1"/>
</dbReference>
<keyword evidence="1 8" id="KW-0963">Cytoplasm</keyword>
<dbReference type="SUPFAM" id="SSF111331">
    <property type="entry name" value="NAD kinase/diacylglycerol kinase-like"/>
    <property type="match status" value="1"/>
</dbReference>
<evidence type="ECO:0000256" key="3">
    <source>
        <dbReference type="ARBA" id="ARBA00022741"/>
    </source>
</evidence>
<dbReference type="EMBL" id="FNKQ01000001">
    <property type="protein sequence ID" value="SDQ12231.1"/>
    <property type="molecule type" value="Genomic_DNA"/>
</dbReference>
<protein>
    <recommendedName>
        <fullName evidence="8">NAD kinase</fullName>
        <ecNumber evidence="8">2.7.1.23</ecNumber>
    </recommendedName>
    <alternativeName>
        <fullName evidence="8">ATP-dependent NAD kinase</fullName>
    </alternativeName>
</protein>
<dbReference type="Proteomes" id="UP000199289">
    <property type="component" value="Unassembled WGS sequence"/>
</dbReference>
<dbReference type="Pfam" id="PF01513">
    <property type="entry name" value="NAD_kinase"/>
    <property type="match status" value="1"/>
</dbReference>
<feature type="binding site" evidence="8">
    <location>
        <begin position="215"/>
        <end position="220"/>
    </location>
    <ligand>
        <name>NAD(+)</name>
        <dbReference type="ChEBI" id="CHEBI:57540"/>
    </ligand>
</feature>
<evidence type="ECO:0000256" key="6">
    <source>
        <dbReference type="ARBA" id="ARBA00022857"/>
    </source>
</evidence>
<evidence type="ECO:0000256" key="7">
    <source>
        <dbReference type="ARBA" id="ARBA00023027"/>
    </source>
</evidence>
<organism evidence="9 10">
    <name type="scientific">Halopelagius longus</name>
    <dbReference type="NCBI Taxonomy" id="1236180"/>
    <lineage>
        <taxon>Archaea</taxon>
        <taxon>Methanobacteriati</taxon>
        <taxon>Methanobacteriota</taxon>
        <taxon>Stenosarchaea group</taxon>
        <taxon>Halobacteria</taxon>
        <taxon>Halobacteriales</taxon>
        <taxon>Haloferacaceae</taxon>
    </lineage>
</organism>
<name>A0A1H0YB78_9EURY</name>
<keyword evidence="2 8" id="KW-0808">Transferase</keyword>
<feature type="binding site" evidence="8">
    <location>
        <begin position="172"/>
        <end position="173"/>
    </location>
    <ligand>
        <name>NAD(+)</name>
        <dbReference type="ChEBI" id="CHEBI:57540"/>
    </ligand>
</feature>
<evidence type="ECO:0000256" key="4">
    <source>
        <dbReference type="ARBA" id="ARBA00022777"/>
    </source>
</evidence>
<proteinExistence type="inferred from homology"/>
<dbReference type="Gene3D" id="2.60.200.30">
    <property type="entry name" value="Probable inorganic polyphosphate/atp-NAD kinase, domain 2"/>
    <property type="match status" value="1"/>
</dbReference>
<evidence type="ECO:0000256" key="1">
    <source>
        <dbReference type="ARBA" id="ARBA00022490"/>
    </source>
</evidence>